<dbReference type="Gene3D" id="1.10.150.20">
    <property type="entry name" value="5' to 3' exonuclease, C-terminal subdomain"/>
    <property type="match status" value="1"/>
</dbReference>
<feature type="domain" description="XPG N-terminal" evidence="12">
    <location>
        <begin position="1"/>
        <end position="99"/>
    </location>
</feature>
<evidence type="ECO:0000256" key="6">
    <source>
        <dbReference type="ARBA" id="ARBA00022801"/>
    </source>
</evidence>
<dbReference type="GO" id="GO:0005634">
    <property type="term" value="C:nucleus"/>
    <property type="evidence" value="ECO:0007669"/>
    <property type="project" value="UniProtKB-SubCell"/>
</dbReference>
<accession>A0A1E4S730</accession>
<dbReference type="OMA" id="IHPNTHE"/>
<comment type="cofactor">
    <cofactor evidence="1">
        <name>Mg(2+)</name>
        <dbReference type="ChEBI" id="CHEBI:18420"/>
    </cofactor>
</comment>
<evidence type="ECO:0000313" key="14">
    <source>
        <dbReference type="EMBL" id="ODV75290.1"/>
    </source>
</evidence>
<evidence type="ECO:0000256" key="10">
    <source>
        <dbReference type="SAM" id="MobiDB-lite"/>
    </source>
</evidence>
<evidence type="ECO:0000313" key="16">
    <source>
        <dbReference type="Proteomes" id="UP000094389"/>
    </source>
</evidence>
<keyword evidence="9" id="KW-0539">Nucleus</keyword>
<dbReference type="CDD" id="cd09857">
    <property type="entry name" value="PIN_EXO1"/>
    <property type="match status" value="1"/>
</dbReference>
<keyword evidence="5" id="KW-0227">DNA damage</keyword>
<dbReference type="STRING" id="983966.A0A0H5CCT8"/>
<dbReference type="Pfam" id="PF00752">
    <property type="entry name" value="XPG_N"/>
    <property type="match status" value="1"/>
</dbReference>
<keyword evidence="7" id="KW-0460">Magnesium</keyword>
<dbReference type="InterPro" id="IPR036279">
    <property type="entry name" value="5-3_exonuclease_C_sf"/>
</dbReference>
<evidence type="ECO:0000256" key="1">
    <source>
        <dbReference type="ARBA" id="ARBA00001946"/>
    </source>
</evidence>
<keyword evidence="8" id="KW-0234">DNA repair</keyword>
<dbReference type="EMBL" id="KV453926">
    <property type="protein sequence ID" value="ODV75290.1"/>
    <property type="molecule type" value="Genomic_DNA"/>
</dbReference>
<dbReference type="InterPro" id="IPR006085">
    <property type="entry name" value="XPG_DNA_repair_N"/>
</dbReference>
<sequence>MGVPQLLPQLKDIQEVVSLAEFKGQTLAIDAYAWLHKSVMSCPVELGKGLYTDKYVNYFRRRVMMLRGFGVEPYFVFDGDKFSSKAGVENERERLREENKALALQCMENGDHKTAWKHFVMCVDVTPQMAKSVLEVLDQEKVQYVVAPYEADAQMVYLEKIGVVSGILSEDSDLLIFGAQCLLTKLTETGFCTRICRKDFKNCRIAPVGLLSDSQLRMVACLAGCDYTAGIPNVGIVKAFRLVKRMGTMQKCLANLRLEGKVSIPTSFEEEYERADLSFQFQRVFNPITDDMTTLNDIPESLKDHRHLTECIGPLLELDVHRGIARGKLDPITKDTLLTRESTLMKLQTAHNAQRVSRTLNPPRTPKLQTKIRTIGSYFKLSQPVVSHSHRNTPQRSPSLPSSIVSKRRKLFDTSPSAGPAVTASPSQSRFFQHKRKPEAVDQQNDAKPQAQLSHSSDFEFTDPDDCDDSSDHDSEPTESSAETGTAPIRAHPVDQFDASMGQCTVDSTASTAEAGMPLDGGMQCDRAQPVKRAGNGLYDKFGFRLGDGRRGDTAPTRPTNDRPGKATTARLPLRPKHDTNSIVTGTRLKHQGNGAMNATMCHTKPAKLSLDSFMYRGG</sequence>
<dbReference type="Gene3D" id="3.40.50.1010">
    <property type="entry name" value="5'-nuclease"/>
    <property type="match status" value="1"/>
</dbReference>
<dbReference type="Pfam" id="PF00867">
    <property type="entry name" value="XPG_I"/>
    <property type="match status" value="1"/>
</dbReference>
<dbReference type="InterPro" id="IPR044752">
    <property type="entry name" value="PIN-like_EXO1"/>
</dbReference>
<dbReference type="PRINTS" id="PR00853">
    <property type="entry name" value="XPGRADSUPER"/>
</dbReference>
<feature type="region of interest" description="Disordered" evidence="10">
    <location>
        <begin position="545"/>
        <end position="581"/>
    </location>
</feature>
<dbReference type="Proteomes" id="UP000038830">
    <property type="component" value="Unassembled WGS sequence"/>
</dbReference>
<evidence type="ECO:0000256" key="8">
    <source>
        <dbReference type="ARBA" id="ARBA00023204"/>
    </source>
</evidence>
<evidence type="ECO:0000313" key="15">
    <source>
        <dbReference type="Proteomes" id="UP000038830"/>
    </source>
</evidence>
<evidence type="ECO:0000259" key="12">
    <source>
        <dbReference type="SMART" id="SM00485"/>
    </source>
</evidence>
<dbReference type="SMART" id="SM00485">
    <property type="entry name" value="XPGN"/>
    <property type="match status" value="1"/>
</dbReference>
<feature type="compositionally biased region" description="Acidic residues" evidence="10">
    <location>
        <begin position="460"/>
        <end position="469"/>
    </location>
</feature>
<keyword evidence="6" id="KW-0378">Hydrolase</keyword>
<evidence type="ECO:0000256" key="9">
    <source>
        <dbReference type="ARBA" id="ARBA00023242"/>
    </source>
</evidence>
<evidence type="ECO:0000256" key="5">
    <source>
        <dbReference type="ARBA" id="ARBA00022763"/>
    </source>
</evidence>
<dbReference type="SMR" id="A0A0H5CCT8"/>
<organism evidence="13 15">
    <name type="scientific">Cyberlindnera jadinii (strain ATCC 18201 / CBS 1600 / BCRC 20928 / JCM 3617 / NBRC 0987 / NRRL Y-1542)</name>
    <name type="common">Torula yeast</name>
    <name type="synonym">Candida utilis</name>
    <dbReference type="NCBI Taxonomy" id="983966"/>
    <lineage>
        <taxon>Eukaryota</taxon>
        <taxon>Fungi</taxon>
        <taxon>Dikarya</taxon>
        <taxon>Ascomycota</taxon>
        <taxon>Saccharomycotina</taxon>
        <taxon>Saccharomycetes</taxon>
        <taxon>Phaffomycetales</taxon>
        <taxon>Phaffomycetaceae</taxon>
        <taxon>Cyberlindnera</taxon>
    </lineage>
</organism>
<reference evidence="14 16" key="3">
    <citation type="journal article" date="2016" name="Proc. Natl. Acad. Sci. U.S.A.">
        <title>Comparative genomics of biotechnologically important yeasts.</title>
        <authorList>
            <person name="Riley R."/>
            <person name="Haridas S."/>
            <person name="Wolfe K.H."/>
            <person name="Lopes M.R."/>
            <person name="Hittinger C.T."/>
            <person name="Goeker M."/>
            <person name="Salamov A.A."/>
            <person name="Wisecaver J.H."/>
            <person name="Long T.M."/>
            <person name="Calvey C.H."/>
            <person name="Aerts A.L."/>
            <person name="Barry K.W."/>
            <person name="Choi C."/>
            <person name="Clum A."/>
            <person name="Coughlan A.Y."/>
            <person name="Deshpande S."/>
            <person name="Douglass A.P."/>
            <person name="Hanson S.J."/>
            <person name="Klenk H.-P."/>
            <person name="LaButti K.M."/>
            <person name="Lapidus A."/>
            <person name="Lindquist E.A."/>
            <person name="Lipzen A.M."/>
            <person name="Meier-Kolthoff J.P."/>
            <person name="Ohm R.A."/>
            <person name="Otillar R.P."/>
            <person name="Pangilinan J.L."/>
            <person name="Peng Y."/>
            <person name="Rokas A."/>
            <person name="Rosa C.A."/>
            <person name="Scheuner C."/>
            <person name="Sibirny A.A."/>
            <person name="Slot J.C."/>
            <person name="Stielow J.B."/>
            <person name="Sun H."/>
            <person name="Kurtzman C.P."/>
            <person name="Blackwell M."/>
            <person name="Grigoriev I.V."/>
            <person name="Jeffries T.W."/>
        </authorList>
    </citation>
    <scope>NUCLEOTIDE SEQUENCE [LARGE SCALE GENOMIC DNA]</scope>
    <source>
        <strain evidence="16">ATCC 18201 / CBS 1600 / BCRC 20928 / JCM 3617 / NBRC 0987 / NRRL Y-1542</strain>
        <strain evidence="14">NRRL Y-1542</strain>
    </source>
</reference>
<dbReference type="PANTHER" id="PTHR11081:SF65">
    <property type="entry name" value="DNA DAMAGE-INDUCIBLE PROTEIN DIN7-RELATED"/>
    <property type="match status" value="1"/>
</dbReference>
<dbReference type="GeneID" id="30988729"/>
<feature type="region of interest" description="Disordered" evidence="10">
    <location>
        <begin position="385"/>
        <end position="489"/>
    </location>
</feature>
<reference evidence="15" key="2">
    <citation type="journal article" date="2015" name="J. Biotechnol.">
        <title>The structure of the Cyberlindnera jadinii genome and its relation to Candida utilis analyzed by the occurrence of single nucleotide polymorphisms.</title>
        <authorList>
            <person name="Rupp O."/>
            <person name="Brinkrolf K."/>
            <person name="Buerth C."/>
            <person name="Kunigo M."/>
            <person name="Schneider J."/>
            <person name="Jaenicke S."/>
            <person name="Goesmann A."/>
            <person name="Puehler A."/>
            <person name="Jaeger K.-E."/>
            <person name="Ernst J.F."/>
        </authorList>
    </citation>
    <scope>NUCLEOTIDE SEQUENCE [LARGE SCALE GENOMIC DNA]</scope>
    <source>
        <strain evidence="15">ATCC 18201 / CBS 1600 / BCRC 20928 / JCM 3617 / NBRC 0987 / NRRL Y-1542</strain>
    </source>
</reference>
<evidence type="ECO:0000256" key="7">
    <source>
        <dbReference type="ARBA" id="ARBA00022842"/>
    </source>
</evidence>
<feature type="domain" description="XPG-I" evidence="11">
    <location>
        <begin position="142"/>
        <end position="205"/>
    </location>
</feature>
<protein>
    <submittedName>
        <fullName evidence="13">EXO1 protein</fullName>
    </submittedName>
    <submittedName>
        <fullName evidence="14">PIN domain-like protein</fullName>
    </submittedName>
</protein>
<name>A0A0H5CCT8_CYBJN</name>
<dbReference type="InterPro" id="IPR006084">
    <property type="entry name" value="XPG/Rad2"/>
</dbReference>
<dbReference type="GO" id="GO:0003677">
    <property type="term" value="F:DNA binding"/>
    <property type="evidence" value="ECO:0007669"/>
    <property type="project" value="InterPro"/>
</dbReference>
<dbReference type="InterPro" id="IPR006086">
    <property type="entry name" value="XPG-I_dom"/>
</dbReference>
<evidence type="ECO:0000259" key="11">
    <source>
        <dbReference type="SMART" id="SM00484"/>
    </source>
</evidence>
<evidence type="ECO:0000256" key="2">
    <source>
        <dbReference type="ARBA" id="ARBA00004123"/>
    </source>
</evidence>
<feature type="compositionally biased region" description="Polar residues" evidence="10">
    <location>
        <begin position="442"/>
        <end position="456"/>
    </location>
</feature>
<keyword evidence="4" id="KW-0479">Metal-binding</keyword>
<evidence type="ECO:0000256" key="3">
    <source>
        <dbReference type="ARBA" id="ARBA00022722"/>
    </source>
</evidence>
<dbReference type="InterPro" id="IPR008918">
    <property type="entry name" value="HhH2"/>
</dbReference>
<dbReference type="PROSITE" id="PS00841">
    <property type="entry name" value="XPG_1"/>
    <property type="match status" value="1"/>
</dbReference>
<gene>
    <name evidence="13" type="primary">EXO1</name>
    <name evidence="13" type="ORF">BN1211_2803</name>
    <name evidence="14" type="ORF">CYBJADRAFT_166045</name>
</gene>
<keyword evidence="3" id="KW-0540">Nuclease</keyword>
<dbReference type="PANTHER" id="PTHR11081">
    <property type="entry name" value="FLAP ENDONUCLEASE FAMILY MEMBER"/>
    <property type="match status" value="1"/>
</dbReference>
<dbReference type="InterPro" id="IPR029060">
    <property type="entry name" value="PIN-like_dom_sf"/>
</dbReference>
<dbReference type="AlphaFoldDB" id="A0A0H5CCT8"/>
<dbReference type="GO" id="GO:0046872">
    <property type="term" value="F:metal ion binding"/>
    <property type="evidence" value="ECO:0007669"/>
    <property type="project" value="UniProtKB-KW"/>
</dbReference>
<dbReference type="SMART" id="SM00484">
    <property type="entry name" value="XPGI"/>
    <property type="match status" value="1"/>
</dbReference>
<feature type="compositionally biased region" description="Polar residues" evidence="10">
    <location>
        <begin position="394"/>
        <end position="405"/>
    </location>
</feature>
<dbReference type="SMART" id="SM00279">
    <property type="entry name" value="HhH2"/>
    <property type="match status" value="1"/>
</dbReference>
<dbReference type="FunFam" id="3.40.50.1010:FF:000002">
    <property type="entry name" value="Exonuclease 1, putative"/>
    <property type="match status" value="1"/>
</dbReference>
<reference evidence="13" key="1">
    <citation type="submission" date="2014-12" db="EMBL/GenBank/DDBJ databases">
        <authorList>
            <person name="Jaenicke S."/>
        </authorList>
    </citation>
    <scope>NUCLEOTIDE SEQUENCE [LARGE SCALE GENOMIC DNA]</scope>
    <source>
        <strain evidence="13">CBS1600</strain>
    </source>
</reference>
<dbReference type="OrthoDB" id="26491at2759"/>
<dbReference type="GO" id="GO:0008409">
    <property type="term" value="F:5'-3' exonuclease activity"/>
    <property type="evidence" value="ECO:0007669"/>
    <property type="project" value="UniProtKB-ARBA"/>
</dbReference>
<dbReference type="EMBL" id="CDQK01000003">
    <property type="protein sequence ID" value="CEP22439.1"/>
    <property type="molecule type" value="Genomic_DNA"/>
</dbReference>
<dbReference type="SUPFAM" id="SSF47807">
    <property type="entry name" value="5' to 3' exonuclease, C-terminal subdomain"/>
    <property type="match status" value="1"/>
</dbReference>
<dbReference type="FunFam" id="1.10.150.20:FF:000011">
    <property type="entry name" value="exonuclease 1"/>
    <property type="match status" value="1"/>
</dbReference>
<dbReference type="RefSeq" id="XP_020072329.1">
    <property type="nucleotide sequence ID" value="XM_020214333.1"/>
</dbReference>
<evidence type="ECO:0000256" key="4">
    <source>
        <dbReference type="ARBA" id="ARBA00022723"/>
    </source>
</evidence>
<dbReference type="GO" id="GO:0006281">
    <property type="term" value="P:DNA repair"/>
    <property type="evidence" value="ECO:0007669"/>
    <property type="project" value="UniProtKB-KW"/>
</dbReference>
<evidence type="ECO:0000313" key="13">
    <source>
        <dbReference type="EMBL" id="CEP22439.1"/>
    </source>
</evidence>
<dbReference type="Proteomes" id="UP000094389">
    <property type="component" value="Unassembled WGS sequence"/>
</dbReference>
<dbReference type="GO" id="GO:0017108">
    <property type="term" value="F:5'-flap endonuclease activity"/>
    <property type="evidence" value="ECO:0007669"/>
    <property type="project" value="TreeGrafter"/>
</dbReference>
<dbReference type="InterPro" id="IPR019974">
    <property type="entry name" value="XPG_CS"/>
</dbReference>
<accession>A0A0H5CCT8</accession>
<dbReference type="SUPFAM" id="SSF88723">
    <property type="entry name" value="PIN domain-like"/>
    <property type="match status" value="1"/>
</dbReference>
<proteinExistence type="predicted"/>
<keyword evidence="16" id="KW-1185">Reference proteome</keyword>
<comment type="subcellular location">
    <subcellularLocation>
        <location evidence="2">Nucleus</location>
    </subcellularLocation>
</comment>